<keyword evidence="5" id="KW-1185">Reference proteome</keyword>
<dbReference type="InterPro" id="IPR031107">
    <property type="entry name" value="Small_HSP"/>
</dbReference>
<protein>
    <submittedName>
        <fullName evidence="4">Hsp20/alpha crystallin family protein</fullName>
    </submittedName>
</protein>
<evidence type="ECO:0000259" key="3">
    <source>
        <dbReference type="PROSITE" id="PS01031"/>
    </source>
</evidence>
<dbReference type="Proteomes" id="UP000580517">
    <property type="component" value="Unassembled WGS sequence"/>
</dbReference>
<dbReference type="PROSITE" id="PS01031">
    <property type="entry name" value="SHSP"/>
    <property type="match status" value="1"/>
</dbReference>
<dbReference type="Gene3D" id="2.60.40.790">
    <property type="match status" value="1"/>
</dbReference>
<dbReference type="SUPFAM" id="SSF49764">
    <property type="entry name" value="HSP20-like chaperones"/>
    <property type="match status" value="1"/>
</dbReference>
<dbReference type="EMBL" id="JACCEW010000004">
    <property type="protein sequence ID" value="NYT37835.1"/>
    <property type="molecule type" value="Genomic_DNA"/>
</dbReference>
<dbReference type="AlphaFoldDB" id="A0A853FAT1"/>
<accession>A0A853FAT1</accession>
<evidence type="ECO:0000256" key="1">
    <source>
        <dbReference type="PROSITE-ProRule" id="PRU00285"/>
    </source>
</evidence>
<comment type="caution">
    <text evidence="4">The sequence shown here is derived from an EMBL/GenBank/DDBJ whole genome shotgun (WGS) entry which is preliminary data.</text>
</comment>
<dbReference type="CDD" id="cd06464">
    <property type="entry name" value="ACD_sHsps-like"/>
    <property type="match status" value="1"/>
</dbReference>
<name>A0A853FAT1_9BURK</name>
<evidence type="ECO:0000256" key="2">
    <source>
        <dbReference type="RuleBase" id="RU003616"/>
    </source>
</evidence>
<evidence type="ECO:0000313" key="4">
    <source>
        <dbReference type="EMBL" id="NYT37835.1"/>
    </source>
</evidence>
<organism evidence="4 5">
    <name type="scientific">Allopusillimonas soli</name>
    <dbReference type="NCBI Taxonomy" id="659016"/>
    <lineage>
        <taxon>Bacteria</taxon>
        <taxon>Pseudomonadati</taxon>
        <taxon>Pseudomonadota</taxon>
        <taxon>Betaproteobacteria</taxon>
        <taxon>Burkholderiales</taxon>
        <taxon>Alcaligenaceae</taxon>
        <taxon>Allopusillimonas</taxon>
    </lineage>
</organism>
<dbReference type="PANTHER" id="PTHR11527">
    <property type="entry name" value="HEAT-SHOCK PROTEIN 20 FAMILY MEMBER"/>
    <property type="match status" value="1"/>
</dbReference>
<dbReference type="Pfam" id="PF00011">
    <property type="entry name" value="HSP20"/>
    <property type="match status" value="1"/>
</dbReference>
<dbReference type="InterPro" id="IPR008978">
    <property type="entry name" value="HSP20-like_chaperone"/>
</dbReference>
<sequence>MYRSPFSRNLFAELDRMQRDMQQALGLAPTIRGSTWGGFPAMNMGHTPDAVLVYVFVPGVNADEIDAHIEKGVLVIAGQRGIERQQDTDYQAVHIDERFSGRFRRVVTLPEDADESTVDARFRDGVLQIRIPRKQVAQPRKITIQ</sequence>
<reference evidence="4 5" key="1">
    <citation type="submission" date="2020-07" db="EMBL/GenBank/DDBJ databases">
        <title>Taxonomic revisions and descriptions of new bacterial species based on genomic comparisons in the high-G+C-content subgroup of the family Alcaligenaceae.</title>
        <authorList>
            <person name="Szabo A."/>
            <person name="Felfoldi T."/>
        </authorList>
    </citation>
    <scope>NUCLEOTIDE SEQUENCE [LARGE SCALE GENOMIC DNA]</scope>
    <source>
        <strain evidence="4 5">DSM 25264</strain>
    </source>
</reference>
<feature type="domain" description="SHSP" evidence="3">
    <location>
        <begin position="33"/>
        <end position="145"/>
    </location>
</feature>
<proteinExistence type="inferred from homology"/>
<evidence type="ECO:0000313" key="5">
    <source>
        <dbReference type="Proteomes" id="UP000580517"/>
    </source>
</evidence>
<dbReference type="InterPro" id="IPR002068">
    <property type="entry name" value="A-crystallin/Hsp20_dom"/>
</dbReference>
<gene>
    <name evidence="4" type="ORF">H0A68_13195</name>
</gene>
<dbReference type="OrthoDB" id="5295562at2"/>
<comment type="similarity">
    <text evidence="1 2">Belongs to the small heat shock protein (HSP20) family.</text>
</comment>